<protein>
    <submittedName>
        <fullName evidence="1">Uncharacterized protein</fullName>
    </submittedName>
</protein>
<gene>
    <name evidence="1" type="ORF">XNOV1_A032618</name>
</gene>
<organism evidence="1 2">
    <name type="scientific">Xyrichtys novacula</name>
    <name type="common">Pearly razorfish</name>
    <name type="synonym">Hemipteronotus novacula</name>
    <dbReference type="NCBI Taxonomy" id="13765"/>
    <lineage>
        <taxon>Eukaryota</taxon>
        <taxon>Metazoa</taxon>
        <taxon>Chordata</taxon>
        <taxon>Craniata</taxon>
        <taxon>Vertebrata</taxon>
        <taxon>Euteleostomi</taxon>
        <taxon>Actinopterygii</taxon>
        <taxon>Neopterygii</taxon>
        <taxon>Teleostei</taxon>
        <taxon>Neoteleostei</taxon>
        <taxon>Acanthomorphata</taxon>
        <taxon>Eupercaria</taxon>
        <taxon>Labriformes</taxon>
        <taxon>Labridae</taxon>
        <taxon>Xyrichtys</taxon>
    </lineage>
</organism>
<dbReference type="EMBL" id="OY660884">
    <property type="protein sequence ID" value="CAJ1084248.1"/>
    <property type="molecule type" value="Genomic_DNA"/>
</dbReference>
<accession>A0AAV1HHW4</accession>
<evidence type="ECO:0000313" key="2">
    <source>
        <dbReference type="Proteomes" id="UP001178508"/>
    </source>
</evidence>
<evidence type="ECO:0000313" key="1">
    <source>
        <dbReference type="EMBL" id="CAJ1084248.1"/>
    </source>
</evidence>
<name>A0AAV1HHW4_XYRNO</name>
<proteinExistence type="predicted"/>
<reference evidence="1" key="1">
    <citation type="submission" date="2023-08" db="EMBL/GenBank/DDBJ databases">
        <authorList>
            <person name="Alioto T."/>
            <person name="Alioto T."/>
            <person name="Gomez Garrido J."/>
        </authorList>
    </citation>
    <scope>NUCLEOTIDE SEQUENCE</scope>
</reference>
<dbReference type="AlphaFoldDB" id="A0AAV1HHW4"/>
<keyword evidence="2" id="KW-1185">Reference proteome</keyword>
<dbReference type="Proteomes" id="UP001178508">
    <property type="component" value="Chromosome 21"/>
</dbReference>
<sequence length="105" mass="11926">MTSFSLNLPSTYSHTHSFKRYKGILDNACRRMFRLSGPRCLHRYRVTQTDKSGSRAGPPLLNRSMVANTTFGLHDTAFRNQQEASHRPQTGFKWGPAQNSVIITL</sequence>